<reference evidence="2" key="1">
    <citation type="submission" date="2020-10" db="EMBL/GenBank/DDBJ databases">
        <authorList>
            <person name="Gilroy R."/>
        </authorList>
    </citation>
    <scope>NUCLEOTIDE SEQUENCE</scope>
    <source>
        <strain evidence="2">ChiW17-6978</strain>
    </source>
</reference>
<dbReference type="InterPro" id="IPR007211">
    <property type="entry name" value="DUF378"/>
</dbReference>
<organism evidence="2 3">
    <name type="scientific">Candidatus Pelethenecus faecipullorum</name>
    <dbReference type="NCBI Taxonomy" id="2840900"/>
    <lineage>
        <taxon>Bacteria</taxon>
        <taxon>Bacillati</taxon>
        <taxon>Mycoplasmatota</taxon>
        <taxon>Mollicutes</taxon>
        <taxon>Candidatus Pelethenecus</taxon>
    </lineage>
</organism>
<evidence type="ECO:0000256" key="1">
    <source>
        <dbReference type="SAM" id="Phobius"/>
    </source>
</evidence>
<reference evidence="2" key="2">
    <citation type="journal article" date="2021" name="PeerJ">
        <title>Extensive microbial diversity within the chicken gut microbiome revealed by metagenomics and culture.</title>
        <authorList>
            <person name="Gilroy R."/>
            <person name="Ravi A."/>
            <person name="Getino M."/>
            <person name="Pursley I."/>
            <person name="Horton D.L."/>
            <person name="Alikhan N.F."/>
            <person name="Baker D."/>
            <person name="Gharbi K."/>
            <person name="Hall N."/>
            <person name="Watson M."/>
            <person name="Adriaenssens E.M."/>
            <person name="Foster-Nyarko E."/>
            <person name="Jarju S."/>
            <person name="Secka A."/>
            <person name="Antonio M."/>
            <person name="Oren A."/>
            <person name="Chaudhuri R.R."/>
            <person name="La Ragione R."/>
            <person name="Hildebrand F."/>
            <person name="Pallen M.J."/>
        </authorList>
    </citation>
    <scope>NUCLEOTIDE SEQUENCE</scope>
    <source>
        <strain evidence="2">ChiW17-6978</strain>
    </source>
</reference>
<protein>
    <submittedName>
        <fullName evidence="2">DUF378 domain-containing protein</fullName>
    </submittedName>
</protein>
<feature type="transmembrane region" description="Helical" evidence="1">
    <location>
        <begin position="39"/>
        <end position="61"/>
    </location>
</feature>
<keyword evidence="1" id="KW-0472">Membrane</keyword>
<evidence type="ECO:0000313" key="2">
    <source>
        <dbReference type="EMBL" id="HIT50436.1"/>
    </source>
</evidence>
<dbReference type="Pfam" id="PF04070">
    <property type="entry name" value="DUF378"/>
    <property type="match status" value="1"/>
</dbReference>
<dbReference type="PANTHER" id="PTHR37304">
    <property type="entry name" value="MEMBRANE PROTEIN-RELATED"/>
    <property type="match status" value="1"/>
</dbReference>
<dbReference type="Proteomes" id="UP000886758">
    <property type="component" value="Unassembled WGS sequence"/>
</dbReference>
<dbReference type="PANTHER" id="PTHR37304:SF1">
    <property type="entry name" value="MEMBRANE PROTEIN"/>
    <property type="match status" value="1"/>
</dbReference>
<keyword evidence="1" id="KW-1133">Transmembrane helix</keyword>
<evidence type="ECO:0000313" key="3">
    <source>
        <dbReference type="Proteomes" id="UP000886758"/>
    </source>
</evidence>
<sequence>MSVIQKIALVFTIIGGIAWAIVGIFNFNVVTWAFQPGSITTRVIYVFIGLCSLFNIALLFMRNRHTIMED</sequence>
<gene>
    <name evidence="2" type="ORF">IAD46_05355</name>
</gene>
<dbReference type="EMBL" id="DVLF01000170">
    <property type="protein sequence ID" value="HIT50436.1"/>
    <property type="molecule type" value="Genomic_DNA"/>
</dbReference>
<accession>A0A9D1GT45</accession>
<proteinExistence type="predicted"/>
<dbReference type="AlphaFoldDB" id="A0A9D1GT45"/>
<name>A0A9D1GT45_9MOLU</name>
<comment type="caution">
    <text evidence="2">The sequence shown here is derived from an EMBL/GenBank/DDBJ whole genome shotgun (WGS) entry which is preliminary data.</text>
</comment>
<feature type="transmembrane region" description="Helical" evidence="1">
    <location>
        <begin position="7"/>
        <end position="27"/>
    </location>
</feature>
<keyword evidence="1" id="KW-0812">Transmembrane</keyword>